<accession>A0A8J2X7K9</accession>
<dbReference type="OrthoDB" id="10255285at2759"/>
<dbReference type="GO" id="GO:0005085">
    <property type="term" value="F:guanyl-nucleotide exchange factor activity"/>
    <property type="evidence" value="ECO:0007669"/>
    <property type="project" value="TreeGrafter"/>
</dbReference>
<dbReference type="PANTHER" id="PTHR15837:SF0">
    <property type="entry name" value="RAN GUANINE NUCLEOTIDE RELEASE FACTOR"/>
    <property type="match status" value="1"/>
</dbReference>
<dbReference type="GO" id="GO:0005634">
    <property type="term" value="C:nucleus"/>
    <property type="evidence" value="ECO:0007669"/>
    <property type="project" value="TreeGrafter"/>
</dbReference>
<dbReference type="Gene3D" id="3.40.1000.10">
    <property type="entry name" value="Mog1/PsbP, alpha/beta/alpha sandwich"/>
    <property type="match status" value="1"/>
</dbReference>
<proteinExistence type="inferred from homology"/>
<gene>
    <name evidence="4" type="ORF">BN860_16204g</name>
</gene>
<keyword evidence="5" id="KW-1185">Reference proteome</keyword>
<comment type="similarity">
    <text evidence="1">Belongs to the MOG1 family.</text>
</comment>
<dbReference type="AlphaFoldDB" id="A0A8J2X7K9"/>
<dbReference type="InterPro" id="IPR007681">
    <property type="entry name" value="Mog1"/>
</dbReference>
<dbReference type="GO" id="GO:0031267">
    <property type="term" value="F:small GTPase binding"/>
    <property type="evidence" value="ECO:0007669"/>
    <property type="project" value="TreeGrafter"/>
</dbReference>
<dbReference type="EMBL" id="HG316455">
    <property type="protein sequence ID" value="CDF88692.1"/>
    <property type="molecule type" value="Genomic_DNA"/>
</dbReference>
<evidence type="ECO:0000256" key="1">
    <source>
        <dbReference type="ARBA" id="ARBA00010307"/>
    </source>
</evidence>
<reference evidence="5" key="1">
    <citation type="journal article" date="2013" name="Genome Announc.">
        <title>Genome sequence of the food spoilage yeast Zygosaccharomyces bailii CLIB 213(T).</title>
        <authorList>
            <person name="Galeote V."/>
            <person name="Bigey F."/>
            <person name="Devillers H."/>
            <person name="Neuveglise C."/>
            <person name="Dequin S."/>
        </authorList>
    </citation>
    <scope>NUCLEOTIDE SEQUENCE [LARGE SCALE GENOMIC DNA]</scope>
    <source>
        <strain evidence="5">CLIB 213 / ATCC 58445 / CBS 680 / CCRC 21525 / NBRC 1098 / NCYC 1416 / NRRL Y-2227</strain>
    </source>
</reference>
<sequence>MTEFVSLYGGALRTVLPPGFIDASSLREVPDTQEVFVNARKDGDQYGDGLGIDESITVDLLERVDAFNDAQALKVHVEEIFELSGSKKCEIGPIEVVDGSQTCIAYDSQIVLCVGLIRLVQHETDVVLTVNVPGREAPIRLQQSQGYKELPQNVKSAYRLLKSMIKHFQVLDSSLFSQ</sequence>
<keyword evidence="3" id="KW-0653">Protein transport</keyword>
<keyword evidence="2" id="KW-0813">Transport</keyword>
<name>A0A8J2X7K9_ZYGB2</name>
<dbReference type="SUPFAM" id="SSF55724">
    <property type="entry name" value="Mog1p/PsbP-like"/>
    <property type="match status" value="1"/>
</dbReference>
<organism evidence="4 5">
    <name type="scientific">Zygosaccharomyces bailii (strain CLIB 213 / ATCC 58445 / CBS 680 / BCRC 21525 / NBRC 1098 / NCYC 1416 / NRRL Y-2227)</name>
    <dbReference type="NCBI Taxonomy" id="1333698"/>
    <lineage>
        <taxon>Eukaryota</taxon>
        <taxon>Fungi</taxon>
        <taxon>Dikarya</taxon>
        <taxon>Ascomycota</taxon>
        <taxon>Saccharomycotina</taxon>
        <taxon>Saccharomycetes</taxon>
        <taxon>Saccharomycetales</taxon>
        <taxon>Saccharomycetaceae</taxon>
        <taxon>Zygosaccharomyces</taxon>
    </lineage>
</organism>
<evidence type="ECO:0000256" key="2">
    <source>
        <dbReference type="ARBA" id="ARBA00022448"/>
    </source>
</evidence>
<dbReference type="PANTHER" id="PTHR15837">
    <property type="entry name" value="RAN GUANINE NUCLEOTIDE RELEASE FACTOR"/>
    <property type="match status" value="1"/>
</dbReference>
<protein>
    <submittedName>
        <fullName evidence="4">BN860_16204g1_1</fullName>
    </submittedName>
</protein>
<evidence type="ECO:0000313" key="4">
    <source>
        <dbReference type="EMBL" id="CDF88692.1"/>
    </source>
</evidence>
<dbReference type="InterPro" id="IPR016123">
    <property type="entry name" value="Mog1/PsbP_a/b/a-sand"/>
</dbReference>
<evidence type="ECO:0000256" key="3">
    <source>
        <dbReference type="ARBA" id="ARBA00022927"/>
    </source>
</evidence>
<dbReference type="Proteomes" id="UP000019375">
    <property type="component" value="Unassembled WGS sequence"/>
</dbReference>
<dbReference type="Pfam" id="PF04603">
    <property type="entry name" value="Mog1"/>
    <property type="match status" value="1"/>
</dbReference>
<dbReference type="GO" id="GO:0006606">
    <property type="term" value="P:protein import into nucleus"/>
    <property type="evidence" value="ECO:0007669"/>
    <property type="project" value="TreeGrafter"/>
</dbReference>
<evidence type="ECO:0000313" key="5">
    <source>
        <dbReference type="Proteomes" id="UP000019375"/>
    </source>
</evidence>